<accession>A0AAV7T389</accession>
<keyword evidence="3" id="KW-1185">Reference proteome</keyword>
<reference evidence="2" key="1">
    <citation type="journal article" date="2022" name="bioRxiv">
        <title>Sequencing and chromosome-scale assembly of the giantPleurodeles waltlgenome.</title>
        <authorList>
            <person name="Brown T."/>
            <person name="Elewa A."/>
            <person name="Iarovenko S."/>
            <person name="Subramanian E."/>
            <person name="Araus A.J."/>
            <person name="Petzold A."/>
            <person name="Susuki M."/>
            <person name="Suzuki K.-i.T."/>
            <person name="Hayashi T."/>
            <person name="Toyoda A."/>
            <person name="Oliveira C."/>
            <person name="Osipova E."/>
            <person name="Leigh N.D."/>
            <person name="Simon A."/>
            <person name="Yun M.H."/>
        </authorList>
    </citation>
    <scope>NUCLEOTIDE SEQUENCE</scope>
    <source>
        <strain evidence="2">20211129_DDA</strain>
        <tissue evidence="2">Liver</tissue>
    </source>
</reference>
<dbReference type="Proteomes" id="UP001066276">
    <property type="component" value="Chromosome 4_1"/>
</dbReference>
<protein>
    <submittedName>
        <fullName evidence="2">Uncharacterized protein</fullName>
    </submittedName>
</protein>
<evidence type="ECO:0000313" key="2">
    <source>
        <dbReference type="EMBL" id="KAJ1170849.1"/>
    </source>
</evidence>
<gene>
    <name evidence="2" type="ORF">NDU88_002720</name>
</gene>
<evidence type="ECO:0000256" key="1">
    <source>
        <dbReference type="SAM" id="MobiDB-lite"/>
    </source>
</evidence>
<comment type="caution">
    <text evidence="2">The sequence shown here is derived from an EMBL/GenBank/DDBJ whole genome shotgun (WGS) entry which is preliminary data.</text>
</comment>
<dbReference type="EMBL" id="JANPWB010000007">
    <property type="protein sequence ID" value="KAJ1170849.1"/>
    <property type="molecule type" value="Genomic_DNA"/>
</dbReference>
<sequence>MTESLGESGFHRGPGRRRDRNRPRMAPTQMQKEMGKKAALEAAASMSRDASPRKVLGDYLTTQLSLGELRTDDLDTFLRPLPLTTLTHEERDSLGGPLTVEEVQDAISHLSSGKTPGTDSLPMDFYKKYTTLLAPKLVEMYTEALHRGLLPDSLREALMVPLPKLKSR</sequence>
<feature type="region of interest" description="Disordered" evidence="1">
    <location>
        <begin position="1"/>
        <end position="54"/>
    </location>
</feature>
<dbReference type="PANTHER" id="PTHR19446">
    <property type="entry name" value="REVERSE TRANSCRIPTASES"/>
    <property type="match status" value="1"/>
</dbReference>
<proteinExistence type="predicted"/>
<organism evidence="2 3">
    <name type="scientific">Pleurodeles waltl</name>
    <name type="common">Iberian ribbed newt</name>
    <dbReference type="NCBI Taxonomy" id="8319"/>
    <lineage>
        <taxon>Eukaryota</taxon>
        <taxon>Metazoa</taxon>
        <taxon>Chordata</taxon>
        <taxon>Craniata</taxon>
        <taxon>Vertebrata</taxon>
        <taxon>Euteleostomi</taxon>
        <taxon>Amphibia</taxon>
        <taxon>Batrachia</taxon>
        <taxon>Caudata</taxon>
        <taxon>Salamandroidea</taxon>
        <taxon>Salamandridae</taxon>
        <taxon>Pleurodelinae</taxon>
        <taxon>Pleurodeles</taxon>
    </lineage>
</organism>
<dbReference type="AlphaFoldDB" id="A0AAV7T389"/>
<feature type="compositionally biased region" description="Basic residues" evidence="1">
    <location>
        <begin position="13"/>
        <end position="23"/>
    </location>
</feature>
<name>A0AAV7T389_PLEWA</name>
<evidence type="ECO:0000313" key="3">
    <source>
        <dbReference type="Proteomes" id="UP001066276"/>
    </source>
</evidence>